<dbReference type="CDD" id="cd04647">
    <property type="entry name" value="LbH_MAT_like"/>
    <property type="match status" value="1"/>
</dbReference>
<accession>A0A6N9YQX9</accession>
<reference evidence="2 3" key="1">
    <citation type="submission" date="2020-02" db="EMBL/GenBank/DDBJ databases">
        <authorList>
            <person name="Li X.-J."/>
            <person name="Feng X.-M."/>
        </authorList>
    </citation>
    <scope>NUCLEOTIDE SEQUENCE [LARGE SCALE GENOMIC DNA]</scope>
    <source>
        <strain evidence="2 3">CGMCC 4.7225</strain>
    </source>
</reference>
<dbReference type="PANTHER" id="PTHR23416:SF78">
    <property type="entry name" value="LIPOPOLYSACCHARIDE BIOSYNTHESIS O-ACETYL TRANSFERASE WBBJ-RELATED"/>
    <property type="match status" value="1"/>
</dbReference>
<gene>
    <name evidence="2" type="ORF">G1H11_19015</name>
</gene>
<dbReference type="Proteomes" id="UP000469185">
    <property type="component" value="Unassembled WGS sequence"/>
</dbReference>
<evidence type="ECO:0000256" key="1">
    <source>
        <dbReference type="SAM" id="MobiDB-lite"/>
    </source>
</evidence>
<dbReference type="Gene3D" id="2.160.10.10">
    <property type="entry name" value="Hexapeptide repeat proteins"/>
    <property type="match status" value="1"/>
</dbReference>
<protein>
    <submittedName>
        <fullName evidence="2">Acyltransferase</fullName>
    </submittedName>
</protein>
<keyword evidence="3" id="KW-1185">Reference proteome</keyword>
<dbReference type="SUPFAM" id="SSF51161">
    <property type="entry name" value="Trimeric LpxA-like enzymes"/>
    <property type="match status" value="1"/>
</dbReference>
<dbReference type="InterPro" id="IPR011004">
    <property type="entry name" value="Trimer_LpxA-like_sf"/>
</dbReference>
<organism evidence="2 3">
    <name type="scientific">Phytoactinopolyspora alkaliphila</name>
    <dbReference type="NCBI Taxonomy" id="1783498"/>
    <lineage>
        <taxon>Bacteria</taxon>
        <taxon>Bacillati</taxon>
        <taxon>Actinomycetota</taxon>
        <taxon>Actinomycetes</taxon>
        <taxon>Jiangellales</taxon>
        <taxon>Jiangellaceae</taxon>
        <taxon>Phytoactinopolyspora</taxon>
    </lineage>
</organism>
<evidence type="ECO:0000313" key="3">
    <source>
        <dbReference type="Proteomes" id="UP000469185"/>
    </source>
</evidence>
<dbReference type="Pfam" id="PF00132">
    <property type="entry name" value="Hexapep"/>
    <property type="match status" value="1"/>
</dbReference>
<keyword evidence="2" id="KW-0012">Acyltransferase</keyword>
<feature type="region of interest" description="Disordered" evidence="1">
    <location>
        <begin position="204"/>
        <end position="250"/>
    </location>
</feature>
<dbReference type="InterPro" id="IPR051159">
    <property type="entry name" value="Hexapeptide_acetyltransf"/>
</dbReference>
<evidence type="ECO:0000313" key="2">
    <source>
        <dbReference type="EMBL" id="NED97392.1"/>
    </source>
</evidence>
<feature type="compositionally biased region" description="Basic and acidic residues" evidence="1">
    <location>
        <begin position="238"/>
        <end position="250"/>
    </location>
</feature>
<proteinExistence type="predicted"/>
<dbReference type="EMBL" id="JAAGOB010000011">
    <property type="protein sequence ID" value="NED97392.1"/>
    <property type="molecule type" value="Genomic_DNA"/>
</dbReference>
<keyword evidence="2" id="KW-0808">Transferase</keyword>
<dbReference type="GO" id="GO:0016746">
    <property type="term" value="F:acyltransferase activity"/>
    <property type="evidence" value="ECO:0007669"/>
    <property type="project" value="UniProtKB-KW"/>
</dbReference>
<sequence>MFRRPRDPRQVRYLTPSSLRWVLRNRAWTPFYLVRFARLLRLRIFHPEVITEGMVFLGRGAKIGGRRGYGRVVLGRWVHVGDETQLRAHEGTLRVGDKAVFGRHSTVNCYLDVEIGAATLVADFVHVTDFDHRFHDRGVPIKDQGIIKSPVRIGPDCWLGVKCTVLRGSHIGQGAVVGAHAVVRGEIPPFGVVGGVPASLIKFRPGGPPADGRCRDQKTSRRSMGQLARRGAGGRAMGDPDRRVNRSRDI</sequence>
<dbReference type="PANTHER" id="PTHR23416">
    <property type="entry name" value="SIALIC ACID SYNTHASE-RELATED"/>
    <property type="match status" value="1"/>
</dbReference>
<name>A0A6N9YQX9_9ACTN</name>
<dbReference type="AlphaFoldDB" id="A0A6N9YQX9"/>
<comment type="caution">
    <text evidence="2">The sequence shown here is derived from an EMBL/GenBank/DDBJ whole genome shotgun (WGS) entry which is preliminary data.</text>
</comment>
<dbReference type="InterPro" id="IPR001451">
    <property type="entry name" value="Hexapep"/>
</dbReference>